<name>A0A6C0R9B1_9BACT</name>
<dbReference type="EMBL" id="CP048409">
    <property type="protein sequence ID" value="QIA07078.1"/>
    <property type="molecule type" value="Genomic_DNA"/>
</dbReference>
<evidence type="ECO:0000313" key="3">
    <source>
        <dbReference type="EMBL" id="QIA07078.1"/>
    </source>
</evidence>
<dbReference type="GO" id="GO:0016020">
    <property type="term" value="C:membrane"/>
    <property type="evidence" value="ECO:0007669"/>
    <property type="project" value="TreeGrafter"/>
</dbReference>
<dbReference type="AlphaFoldDB" id="A0A6C0R9B1"/>
<dbReference type="GO" id="GO:0016717">
    <property type="term" value="F:oxidoreductase activity, acting on paired donors, with oxidation of a pair of donors resulting in the reduction of molecular oxygen to two molecules of water"/>
    <property type="evidence" value="ECO:0007669"/>
    <property type="project" value="TreeGrafter"/>
</dbReference>
<feature type="transmembrane region" description="Helical" evidence="1">
    <location>
        <begin position="33"/>
        <end position="52"/>
    </location>
</feature>
<evidence type="ECO:0000313" key="4">
    <source>
        <dbReference type="Proteomes" id="UP000474630"/>
    </source>
</evidence>
<dbReference type="RefSeq" id="WP_163345007.1">
    <property type="nucleotide sequence ID" value="NZ_CP048409.1"/>
</dbReference>
<feature type="transmembrane region" description="Helical" evidence="1">
    <location>
        <begin position="214"/>
        <end position="234"/>
    </location>
</feature>
<feature type="transmembrane region" description="Helical" evidence="1">
    <location>
        <begin position="190"/>
        <end position="208"/>
    </location>
</feature>
<feature type="transmembrane region" description="Helical" evidence="1">
    <location>
        <begin position="160"/>
        <end position="178"/>
    </location>
</feature>
<evidence type="ECO:0000256" key="1">
    <source>
        <dbReference type="SAM" id="Phobius"/>
    </source>
</evidence>
<feature type="transmembrane region" description="Helical" evidence="1">
    <location>
        <begin position="58"/>
        <end position="81"/>
    </location>
</feature>
<proteinExistence type="predicted"/>
<dbReference type="PANTHER" id="PTHR19353:SF73">
    <property type="entry name" value="FATTY ACID DESATURASE"/>
    <property type="match status" value="1"/>
</dbReference>
<dbReference type="Pfam" id="PF00487">
    <property type="entry name" value="FA_desaturase"/>
    <property type="match status" value="1"/>
</dbReference>
<keyword evidence="1" id="KW-1133">Transmembrane helix</keyword>
<protein>
    <submittedName>
        <fullName evidence="3">Fatty acid desaturase</fullName>
    </submittedName>
</protein>
<accession>A0A6C0R9B1</accession>
<dbReference type="CDD" id="cd03507">
    <property type="entry name" value="Delta12-FADS-like"/>
    <property type="match status" value="1"/>
</dbReference>
<gene>
    <name evidence="3" type="ORF">G0Q07_04745</name>
</gene>
<dbReference type="Proteomes" id="UP000474630">
    <property type="component" value="Chromosome"/>
</dbReference>
<evidence type="ECO:0000259" key="2">
    <source>
        <dbReference type="Pfam" id="PF00487"/>
    </source>
</evidence>
<organism evidence="3 4">
    <name type="scientific">Draconibacterium halophilum</name>
    <dbReference type="NCBI Taxonomy" id="2706887"/>
    <lineage>
        <taxon>Bacteria</taxon>
        <taxon>Pseudomonadati</taxon>
        <taxon>Bacteroidota</taxon>
        <taxon>Bacteroidia</taxon>
        <taxon>Marinilabiliales</taxon>
        <taxon>Prolixibacteraceae</taxon>
        <taxon>Draconibacterium</taxon>
    </lineage>
</organism>
<sequence length="335" mass="39366">MNTGQKETTQTNPWQSFIKNSASYQKPDSLKSVWQIINTFIPYVGVWILLVYSLSVSLWLTVPLLIIAAGLLVRLFIIFHDCGHGSFFKSQKANRYVGMLFGILAFTPYDKWHSMHMKHHATVGNLDKRGVGDVWTMTKEEYLASSKKRRLYYRLYRHPITMFGIGSLYVFLIQNRFTKDWMTQKQKNNVYLTNIVLVLLIVAMSFAIGFFTYLILQFIIIYMAGMAGLWLFYLQHQYEDVTWVRSNDWNYTKLALEGSSFVKFPKLLQWFSGNIGFHHIHHINARIPNYNLPKVYAENKIFRAVKPVTFRASLRTMRLRLWDEKLQKLVGFEEI</sequence>
<dbReference type="InterPro" id="IPR005804">
    <property type="entry name" value="FA_desaturase_dom"/>
</dbReference>
<keyword evidence="4" id="KW-1185">Reference proteome</keyword>
<dbReference type="InterPro" id="IPR012171">
    <property type="entry name" value="Fatty_acid_desaturase"/>
</dbReference>
<reference evidence="3 4" key="1">
    <citation type="submission" date="2020-02" db="EMBL/GenBank/DDBJ databases">
        <title>Genome sequencing for Draconibacterium sp. strain M1.</title>
        <authorList>
            <person name="Park S.-J."/>
        </authorList>
    </citation>
    <scope>NUCLEOTIDE SEQUENCE [LARGE SCALE GENOMIC DNA]</scope>
    <source>
        <strain evidence="3 4">M1</strain>
    </source>
</reference>
<dbReference type="PANTHER" id="PTHR19353">
    <property type="entry name" value="FATTY ACID DESATURASE 2"/>
    <property type="match status" value="1"/>
</dbReference>
<keyword evidence="1" id="KW-0812">Transmembrane</keyword>
<dbReference type="GO" id="GO:0006629">
    <property type="term" value="P:lipid metabolic process"/>
    <property type="evidence" value="ECO:0007669"/>
    <property type="project" value="InterPro"/>
</dbReference>
<feature type="domain" description="Fatty acid desaturase" evidence="2">
    <location>
        <begin position="58"/>
        <end position="299"/>
    </location>
</feature>
<feature type="transmembrane region" description="Helical" evidence="1">
    <location>
        <begin position="93"/>
        <end position="109"/>
    </location>
</feature>
<keyword evidence="1" id="KW-0472">Membrane</keyword>
<dbReference type="KEGG" id="drc:G0Q07_04745"/>